<name>A0A0L8HBS7_OCTBM</name>
<organism evidence="11">
    <name type="scientific">Octopus bimaculoides</name>
    <name type="common">California two-spotted octopus</name>
    <dbReference type="NCBI Taxonomy" id="37653"/>
    <lineage>
        <taxon>Eukaryota</taxon>
        <taxon>Metazoa</taxon>
        <taxon>Spiralia</taxon>
        <taxon>Lophotrochozoa</taxon>
        <taxon>Mollusca</taxon>
        <taxon>Cephalopoda</taxon>
        <taxon>Coleoidea</taxon>
        <taxon>Octopodiformes</taxon>
        <taxon>Octopoda</taxon>
        <taxon>Incirrata</taxon>
        <taxon>Octopodidae</taxon>
        <taxon>Octopus</taxon>
    </lineage>
</organism>
<dbReference type="AlphaFoldDB" id="A0A0L8HBS7"/>
<keyword evidence="5" id="KW-0007">Acetylation</keyword>
<feature type="compositionally biased region" description="Polar residues" evidence="10">
    <location>
        <begin position="228"/>
        <end position="245"/>
    </location>
</feature>
<keyword evidence="9" id="KW-0175">Coiled coil</keyword>
<dbReference type="OrthoDB" id="6147534at2759"/>
<evidence type="ECO:0000256" key="7">
    <source>
        <dbReference type="ARBA" id="ARBA00023163"/>
    </source>
</evidence>
<evidence type="ECO:0000256" key="6">
    <source>
        <dbReference type="ARBA" id="ARBA00023015"/>
    </source>
</evidence>
<dbReference type="PANTHER" id="PTHR13859:SF11">
    <property type="entry name" value="GRUNGE, ISOFORM J"/>
    <property type="match status" value="1"/>
</dbReference>
<feature type="compositionally biased region" description="Basic and acidic residues" evidence="10">
    <location>
        <begin position="196"/>
        <end position="206"/>
    </location>
</feature>
<feature type="region of interest" description="Disordered" evidence="10">
    <location>
        <begin position="196"/>
        <end position="263"/>
    </location>
</feature>
<dbReference type="EMBL" id="KQ418711">
    <property type="protein sequence ID" value="KOF86220.1"/>
    <property type="molecule type" value="Genomic_DNA"/>
</dbReference>
<sequence length="487" mass="54712">MLCFYNRIIYADVVLFTPQLHLCHYDTGKALQALVKCPVPRGIEKKWTDDETQYIVPPLAQTHPTAGNVEIKKEPEDYQLKPIPPSPKTHSQNLPHELNPKCLDTKDMSLALPPQSAHSQPLAPEQIPTDSHYEKDSDSNEDECHRPISPGPDATPCNKEFHKSKNAIFIKLLNRGINSCSRCDLVFKPQPHSDLAKKREEREKKVLQASATIKEEKVQPTKRIDTPIKSSSTEAQVTSTLSSQHGPYGGERMTPRPYPGHDTPALRQLSEYARPHTLGQDFGRSGPYGLSTLPPHVDPMLPYRLASMYPTGSRERLELELERDKRERDARERELRERELREMEIREKFKADMEMKPPGTPGSKIRGNTLDAPWIDMRRYAYPPTAAAQSHLVQQSAGNSSSSNTPHIPGVYPPTSLANDLLARERERLERLGIPTGISHLLGDPAYSTLVERISAERLQAERLALSTDPMVRLQMASLSAASTHAH</sequence>
<keyword evidence="8" id="KW-0539">Nucleus</keyword>
<evidence type="ECO:0000313" key="11">
    <source>
        <dbReference type="EMBL" id="KOF86220.1"/>
    </source>
</evidence>
<feature type="coiled-coil region" evidence="9">
    <location>
        <begin position="314"/>
        <end position="341"/>
    </location>
</feature>
<keyword evidence="2" id="KW-1017">Isopeptide bond</keyword>
<keyword evidence="3" id="KW-0597">Phosphoprotein</keyword>
<evidence type="ECO:0000256" key="3">
    <source>
        <dbReference type="ARBA" id="ARBA00022553"/>
    </source>
</evidence>
<evidence type="ECO:0000256" key="8">
    <source>
        <dbReference type="ARBA" id="ARBA00023242"/>
    </source>
</evidence>
<protein>
    <submittedName>
        <fullName evidence="11">Uncharacterized protein</fullName>
    </submittedName>
</protein>
<comment type="subcellular location">
    <subcellularLocation>
        <location evidence="1">Nucleus</location>
    </subcellularLocation>
</comment>
<accession>A0A0L8HBS7</accession>
<dbReference type="GO" id="GO:0005634">
    <property type="term" value="C:nucleus"/>
    <property type="evidence" value="ECO:0007669"/>
    <property type="project" value="UniProtKB-SubCell"/>
</dbReference>
<dbReference type="InterPro" id="IPR002951">
    <property type="entry name" value="Atrophin-like"/>
</dbReference>
<evidence type="ECO:0000256" key="10">
    <source>
        <dbReference type="SAM" id="MobiDB-lite"/>
    </source>
</evidence>
<dbReference type="GO" id="GO:0003714">
    <property type="term" value="F:transcription corepressor activity"/>
    <property type="evidence" value="ECO:0007669"/>
    <property type="project" value="TreeGrafter"/>
</dbReference>
<evidence type="ECO:0000256" key="2">
    <source>
        <dbReference type="ARBA" id="ARBA00022499"/>
    </source>
</evidence>
<reference evidence="11" key="1">
    <citation type="submission" date="2015-07" db="EMBL/GenBank/DDBJ databases">
        <title>MeaNS - Measles Nucleotide Surveillance Program.</title>
        <authorList>
            <person name="Tran T."/>
            <person name="Druce J."/>
        </authorList>
    </citation>
    <scope>NUCLEOTIDE SEQUENCE</scope>
    <source>
        <strain evidence="11">UCB-OBI-ISO-001</strain>
        <tissue evidence="11">Gonad</tissue>
    </source>
</reference>
<evidence type="ECO:0000256" key="9">
    <source>
        <dbReference type="SAM" id="Coils"/>
    </source>
</evidence>
<feature type="compositionally biased region" description="Basic and acidic residues" evidence="10">
    <location>
        <begin position="213"/>
        <end position="226"/>
    </location>
</feature>
<evidence type="ECO:0000256" key="1">
    <source>
        <dbReference type="ARBA" id="ARBA00004123"/>
    </source>
</evidence>
<evidence type="ECO:0000256" key="4">
    <source>
        <dbReference type="ARBA" id="ARBA00022843"/>
    </source>
</evidence>
<dbReference type="STRING" id="37653.A0A0L8HBS7"/>
<keyword evidence="6" id="KW-0805">Transcription regulation</keyword>
<gene>
    <name evidence="11" type="ORF">OCBIM_22019031mg</name>
</gene>
<evidence type="ECO:0000256" key="5">
    <source>
        <dbReference type="ARBA" id="ARBA00022990"/>
    </source>
</evidence>
<keyword evidence="4" id="KW-0832">Ubl conjugation</keyword>
<dbReference type="PANTHER" id="PTHR13859">
    <property type="entry name" value="ATROPHIN-RELATED"/>
    <property type="match status" value="1"/>
</dbReference>
<feature type="compositionally biased region" description="Basic and acidic residues" evidence="10">
    <location>
        <begin position="131"/>
        <end position="146"/>
    </location>
</feature>
<feature type="non-terminal residue" evidence="11">
    <location>
        <position position="487"/>
    </location>
</feature>
<feature type="region of interest" description="Disordered" evidence="10">
    <location>
        <begin position="78"/>
        <end position="158"/>
    </location>
</feature>
<dbReference type="Pfam" id="PF03154">
    <property type="entry name" value="Atrophin-1"/>
    <property type="match status" value="2"/>
</dbReference>
<keyword evidence="7" id="KW-0804">Transcription</keyword>
<proteinExistence type="predicted"/>